<comment type="caution">
    <text evidence="2">The sequence shown here is derived from an EMBL/GenBank/DDBJ whole genome shotgun (WGS) entry which is preliminary data.</text>
</comment>
<proteinExistence type="predicted"/>
<protein>
    <submittedName>
        <fullName evidence="2">Uncharacterized protein</fullName>
    </submittedName>
</protein>
<dbReference type="Proteomes" id="UP001066276">
    <property type="component" value="Chromosome 5"/>
</dbReference>
<dbReference type="AlphaFoldDB" id="A0AAV7RN16"/>
<keyword evidence="3" id="KW-1185">Reference proteome</keyword>
<accession>A0AAV7RN16</accession>
<gene>
    <name evidence="2" type="ORF">NDU88_006151</name>
</gene>
<reference evidence="2" key="1">
    <citation type="journal article" date="2022" name="bioRxiv">
        <title>Sequencing and chromosome-scale assembly of the giantPleurodeles waltlgenome.</title>
        <authorList>
            <person name="Brown T."/>
            <person name="Elewa A."/>
            <person name="Iarovenko S."/>
            <person name="Subramanian E."/>
            <person name="Araus A.J."/>
            <person name="Petzold A."/>
            <person name="Susuki M."/>
            <person name="Suzuki K.-i.T."/>
            <person name="Hayashi T."/>
            <person name="Toyoda A."/>
            <person name="Oliveira C."/>
            <person name="Osipova E."/>
            <person name="Leigh N.D."/>
            <person name="Simon A."/>
            <person name="Yun M.H."/>
        </authorList>
    </citation>
    <scope>NUCLEOTIDE SEQUENCE</scope>
    <source>
        <strain evidence="2">20211129_DDA</strain>
        <tissue evidence="2">Liver</tissue>
    </source>
</reference>
<name>A0AAV7RN16_PLEWA</name>
<evidence type="ECO:0000313" key="2">
    <source>
        <dbReference type="EMBL" id="KAJ1153390.1"/>
    </source>
</evidence>
<evidence type="ECO:0000256" key="1">
    <source>
        <dbReference type="SAM" id="MobiDB-lite"/>
    </source>
</evidence>
<feature type="region of interest" description="Disordered" evidence="1">
    <location>
        <begin position="1"/>
        <end position="53"/>
    </location>
</feature>
<feature type="compositionally biased region" description="Basic and acidic residues" evidence="1">
    <location>
        <begin position="17"/>
        <end position="38"/>
    </location>
</feature>
<dbReference type="EMBL" id="JANPWB010000009">
    <property type="protein sequence ID" value="KAJ1153390.1"/>
    <property type="molecule type" value="Genomic_DNA"/>
</dbReference>
<sequence>MESDGRARRPHRRHQDRWREPRGERSRRAAKHHPDPIRQKRPHATPRGPLLKWPERGWGLRWARGARAEENQGGSKGFATYPKR</sequence>
<evidence type="ECO:0000313" key="3">
    <source>
        <dbReference type="Proteomes" id="UP001066276"/>
    </source>
</evidence>
<organism evidence="2 3">
    <name type="scientific">Pleurodeles waltl</name>
    <name type="common">Iberian ribbed newt</name>
    <dbReference type="NCBI Taxonomy" id="8319"/>
    <lineage>
        <taxon>Eukaryota</taxon>
        <taxon>Metazoa</taxon>
        <taxon>Chordata</taxon>
        <taxon>Craniata</taxon>
        <taxon>Vertebrata</taxon>
        <taxon>Euteleostomi</taxon>
        <taxon>Amphibia</taxon>
        <taxon>Batrachia</taxon>
        <taxon>Caudata</taxon>
        <taxon>Salamandroidea</taxon>
        <taxon>Salamandridae</taxon>
        <taxon>Pleurodelinae</taxon>
        <taxon>Pleurodeles</taxon>
    </lineage>
</organism>